<keyword evidence="1" id="KW-1185">Reference proteome</keyword>
<dbReference type="RefSeq" id="XP_029643877.1">
    <property type="nucleotide sequence ID" value="XM_029788017.1"/>
</dbReference>
<sequence>MLYHVDSEDLYLTLKIASKPLSHWNFQSHTVRRALLQFPNLESINNNLHDDDLVLYAEHLKNLNDDTSVRFNDLLKLNVLRWVTLPFEDNVANVDICLQENLIELQNDEIVQARFKDGKHNLCKSNDTTTQYLLLWEKAQLYVTAFTAYLVESGFTRVTNLLSKDRNRLDAVHNVGAEYC</sequence>
<organism evidence="1 2">
    <name type="scientific">Octopus sinensis</name>
    <name type="common">East Asian common octopus</name>
    <dbReference type="NCBI Taxonomy" id="2607531"/>
    <lineage>
        <taxon>Eukaryota</taxon>
        <taxon>Metazoa</taxon>
        <taxon>Spiralia</taxon>
        <taxon>Lophotrochozoa</taxon>
        <taxon>Mollusca</taxon>
        <taxon>Cephalopoda</taxon>
        <taxon>Coleoidea</taxon>
        <taxon>Octopodiformes</taxon>
        <taxon>Octopoda</taxon>
        <taxon>Incirrata</taxon>
        <taxon>Octopodidae</taxon>
        <taxon>Octopus</taxon>
    </lineage>
</organism>
<dbReference type="Proteomes" id="UP000515154">
    <property type="component" value="Linkage group LG13"/>
</dbReference>
<evidence type="ECO:0000313" key="1">
    <source>
        <dbReference type="Proteomes" id="UP000515154"/>
    </source>
</evidence>
<proteinExistence type="predicted"/>
<name>A0A6P7T0H8_9MOLL</name>
<dbReference type="AlphaFoldDB" id="A0A6P7T0H8"/>
<dbReference type="PANTHER" id="PTHR45913">
    <property type="entry name" value="EPM2A-INTERACTING PROTEIN 1"/>
    <property type="match status" value="1"/>
</dbReference>
<gene>
    <name evidence="2" type="primary">LOC115218268</name>
</gene>
<accession>A0A6P7T0H8</accession>
<reference evidence="2" key="1">
    <citation type="submission" date="2025-08" db="UniProtKB">
        <authorList>
            <consortium name="RefSeq"/>
        </authorList>
    </citation>
    <scope>IDENTIFICATION</scope>
</reference>
<dbReference type="PANTHER" id="PTHR45913:SF19">
    <property type="entry name" value="LOW QUALITY PROTEIN: ZINC FINGER BED DOMAIN-CONTAINING PROTEIN 5-LIKE"/>
    <property type="match status" value="1"/>
</dbReference>
<dbReference type="KEGG" id="osn:115218268"/>
<protein>
    <submittedName>
        <fullName evidence="2">Uncharacterized protein LOC115218268</fullName>
    </submittedName>
</protein>
<evidence type="ECO:0000313" key="2">
    <source>
        <dbReference type="RefSeq" id="XP_029643877.1"/>
    </source>
</evidence>